<dbReference type="OrthoDB" id="305381at2157"/>
<dbReference type="PANTHER" id="PTHR42723:SF1">
    <property type="entry name" value="CHLOROPHYLL SYNTHASE, CHLOROPLASTIC"/>
    <property type="match status" value="1"/>
</dbReference>
<feature type="transmembrane region" description="Helical" evidence="5">
    <location>
        <begin position="208"/>
        <end position="226"/>
    </location>
</feature>
<dbReference type="STRING" id="555875.SAMN04488124_2185"/>
<gene>
    <name evidence="6" type="ORF">SAMN04488124_2185</name>
</gene>
<evidence type="ECO:0000313" key="6">
    <source>
        <dbReference type="EMBL" id="SFR53250.1"/>
    </source>
</evidence>
<dbReference type="InterPro" id="IPR050475">
    <property type="entry name" value="Prenyltransferase_related"/>
</dbReference>
<keyword evidence="7" id="KW-1185">Reference proteome</keyword>
<keyword evidence="6" id="KW-0808">Transferase</keyword>
<keyword evidence="2 5" id="KW-0812">Transmembrane</keyword>
<dbReference type="InterPro" id="IPR044878">
    <property type="entry name" value="UbiA_sf"/>
</dbReference>
<evidence type="ECO:0000313" key="7">
    <source>
        <dbReference type="Proteomes" id="UP000243250"/>
    </source>
</evidence>
<evidence type="ECO:0000256" key="1">
    <source>
        <dbReference type="ARBA" id="ARBA00004651"/>
    </source>
</evidence>
<dbReference type="Gene3D" id="1.20.120.1780">
    <property type="entry name" value="UbiA prenyltransferase"/>
    <property type="match status" value="1"/>
</dbReference>
<evidence type="ECO:0000256" key="5">
    <source>
        <dbReference type="SAM" id="Phobius"/>
    </source>
</evidence>
<feature type="transmembrane region" description="Helical" evidence="5">
    <location>
        <begin position="43"/>
        <end position="64"/>
    </location>
</feature>
<dbReference type="GO" id="GO:0005886">
    <property type="term" value="C:plasma membrane"/>
    <property type="evidence" value="ECO:0007669"/>
    <property type="project" value="UniProtKB-SubCell"/>
</dbReference>
<dbReference type="PANTHER" id="PTHR42723">
    <property type="entry name" value="CHLOROPHYLL SYNTHASE"/>
    <property type="match status" value="1"/>
</dbReference>
<dbReference type="Gene3D" id="1.10.357.140">
    <property type="entry name" value="UbiA prenyltransferase"/>
    <property type="match status" value="1"/>
</dbReference>
<dbReference type="GO" id="GO:0016765">
    <property type="term" value="F:transferase activity, transferring alkyl or aryl (other than methyl) groups"/>
    <property type="evidence" value="ECO:0007669"/>
    <property type="project" value="InterPro"/>
</dbReference>
<evidence type="ECO:0000256" key="4">
    <source>
        <dbReference type="ARBA" id="ARBA00023136"/>
    </source>
</evidence>
<feature type="transmembrane region" description="Helical" evidence="5">
    <location>
        <begin position="232"/>
        <end position="249"/>
    </location>
</feature>
<feature type="transmembrane region" description="Helical" evidence="5">
    <location>
        <begin position="256"/>
        <end position="278"/>
    </location>
</feature>
<dbReference type="Pfam" id="PF01040">
    <property type="entry name" value="UbiA"/>
    <property type="match status" value="1"/>
</dbReference>
<name>A0A1I6HFX7_9EURY</name>
<reference evidence="7" key="1">
    <citation type="submission" date="2016-10" db="EMBL/GenBank/DDBJ databases">
        <authorList>
            <person name="Varghese N."/>
            <person name="Submissions S."/>
        </authorList>
    </citation>
    <scope>NUCLEOTIDE SEQUENCE [LARGE SCALE GENOMIC DNA]</scope>
    <source>
        <strain evidence="7">CGMCC 1.8711</strain>
    </source>
</reference>
<keyword evidence="4 5" id="KW-0472">Membrane</keyword>
<evidence type="ECO:0000256" key="3">
    <source>
        <dbReference type="ARBA" id="ARBA00022989"/>
    </source>
</evidence>
<feature type="transmembrane region" description="Helical" evidence="5">
    <location>
        <begin position="85"/>
        <end position="108"/>
    </location>
</feature>
<protein>
    <submittedName>
        <fullName evidence="6">4-hydroxybenzoate polyprenyltransferase</fullName>
    </submittedName>
</protein>
<proteinExistence type="predicted"/>
<dbReference type="Proteomes" id="UP000243250">
    <property type="component" value="Unassembled WGS sequence"/>
</dbReference>
<evidence type="ECO:0000256" key="2">
    <source>
        <dbReference type="ARBA" id="ARBA00022692"/>
    </source>
</evidence>
<dbReference type="AlphaFoldDB" id="A0A1I6HFX7"/>
<keyword evidence="3 5" id="KW-1133">Transmembrane helix</keyword>
<dbReference type="NCBIfam" id="NF009516">
    <property type="entry name" value="PRK12875.1"/>
    <property type="match status" value="1"/>
</dbReference>
<accession>A0A1I6HFX7</accession>
<sequence>MFARGRLGYLFTLSRPRFWLYLAGPVVVGVAFAAETTSELFSLPAVLLFAYFLVPGNVLLYGVNDVFDADVDEENPKKDDREARWRGDAVVVAAIALSFLLGLGLFAVLPARTWPYLAGFFLLGVEYSAPPFRFKTTPFLDSVSNGLYVLPGVAAFAAVSGRHPPAVAIVGAWTWAMGMHTFSAIPDIEPDREAGIRTTATFLGESRTYLYCATCWLVASGAFFLVDWRFGALLLAYPVAVFGIARSGVAVERAYWWYPALNTLVGMALTMGALWVMLYE</sequence>
<organism evidence="6 7">
    <name type="scientific">Halogeometricum limi</name>
    <dbReference type="NCBI Taxonomy" id="555875"/>
    <lineage>
        <taxon>Archaea</taxon>
        <taxon>Methanobacteriati</taxon>
        <taxon>Methanobacteriota</taxon>
        <taxon>Stenosarchaea group</taxon>
        <taxon>Halobacteria</taxon>
        <taxon>Halobacteriales</taxon>
        <taxon>Haloferacaceae</taxon>
        <taxon>Halogeometricum</taxon>
    </lineage>
</organism>
<dbReference type="EMBL" id="FOYS01000003">
    <property type="protein sequence ID" value="SFR53250.1"/>
    <property type="molecule type" value="Genomic_DNA"/>
</dbReference>
<dbReference type="InterPro" id="IPR000537">
    <property type="entry name" value="UbiA_prenyltransferase"/>
</dbReference>
<dbReference type="CDD" id="cd13966">
    <property type="entry name" value="PT_UbiA_4"/>
    <property type="match status" value="1"/>
</dbReference>
<dbReference type="RefSeq" id="WP_089880570.1">
    <property type="nucleotide sequence ID" value="NZ_FOYS01000003.1"/>
</dbReference>
<comment type="subcellular location">
    <subcellularLocation>
        <location evidence="1">Cell membrane</location>
        <topology evidence="1">Multi-pass membrane protein</topology>
    </subcellularLocation>
</comment>